<accession>A0A9N7TPD0</accession>
<protein>
    <submittedName>
        <fullName evidence="1">Uncharacterized protein</fullName>
    </submittedName>
</protein>
<evidence type="ECO:0000313" key="1">
    <source>
        <dbReference type="EMBL" id="CAB1416572.1"/>
    </source>
</evidence>
<organism evidence="1 2">
    <name type="scientific">Pleuronectes platessa</name>
    <name type="common">European plaice</name>
    <dbReference type="NCBI Taxonomy" id="8262"/>
    <lineage>
        <taxon>Eukaryota</taxon>
        <taxon>Metazoa</taxon>
        <taxon>Chordata</taxon>
        <taxon>Craniata</taxon>
        <taxon>Vertebrata</taxon>
        <taxon>Euteleostomi</taxon>
        <taxon>Actinopterygii</taxon>
        <taxon>Neopterygii</taxon>
        <taxon>Teleostei</taxon>
        <taxon>Neoteleostei</taxon>
        <taxon>Acanthomorphata</taxon>
        <taxon>Carangaria</taxon>
        <taxon>Pleuronectiformes</taxon>
        <taxon>Pleuronectoidei</taxon>
        <taxon>Pleuronectidae</taxon>
        <taxon>Pleuronectes</taxon>
    </lineage>
</organism>
<proteinExistence type="predicted"/>
<sequence length="107" mass="11829">MGKTGIGRPTFWLEDNRSTPQPQPLCNHVLNIPLVLTGLPLLTSDCVHLPNTGLGLITSPPSARAVSVKKHTGRALILRLRMEFAVWAEGDEYNGEKIEEKREGEWG</sequence>
<comment type="caution">
    <text evidence="1">The sequence shown here is derived from an EMBL/GenBank/DDBJ whole genome shotgun (WGS) entry which is preliminary data.</text>
</comment>
<name>A0A9N7TPD0_PLEPL</name>
<keyword evidence="2" id="KW-1185">Reference proteome</keyword>
<gene>
    <name evidence="1" type="ORF">PLEPLA_LOCUS4363</name>
</gene>
<evidence type="ECO:0000313" key="2">
    <source>
        <dbReference type="Proteomes" id="UP001153269"/>
    </source>
</evidence>
<reference evidence="1" key="1">
    <citation type="submission" date="2020-03" db="EMBL/GenBank/DDBJ databases">
        <authorList>
            <person name="Weist P."/>
        </authorList>
    </citation>
    <scope>NUCLEOTIDE SEQUENCE</scope>
</reference>
<dbReference type="EMBL" id="CADEAL010000217">
    <property type="protein sequence ID" value="CAB1416572.1"/>
    <property type="molecule type" value="Genomic_DNA"/>
</dbReference>
<dbReference type="AlphaFoldDB" id="A0A9N7TPD0"/>
<dbReference type="Proteomes" id="UP001153269">
    <property type="component" value="Unassembled WGS sequence"/>
</dbReference>